<dbReference type="EMBL" id="GL996512">
    <property type="protein sequence ID" value="EGV65852.1"/>
    <property type="molecule type" value="Genomic_DNA"/>
</dbReference>
<keyword evidence="5" id="KW-0653">Protein transport</keyword>
<keyword evidence="8" id="KW-0175">Coiled coil</keyword>
<evidence type="ECO:0000256" key="5">
    <source>
        <dbReference type="ARBA" id="ARBA00022927"/>
    </source>
</evidence>
<evidence type="ECO:0000256" key="3">
    <source>
        <dbReference type="ARBA" id="ARBA00022448"/>
    </source>
</evidence>
<feature type="compositionally biased region" description="Low complexity" evidence="9">
    <location>
        <begin position="437"/>
        <end position="458"/>
    </location>
</feature>
<keyword evidence="6" id="KW-0446">Lipid-binding</keyword>
<dbReference type="InterPro" id="IPR036871">
    <property type="entry name" value="PX_dom_sf"/>
</dbReference>
<dbReference type="SUPFAM" id="SSF64268">
    <property type="entry name" value="PX domain"/>
    <property type="match status" value="1"/>
</dbReference>
<comment type="subcellular location">
    <subcellularLocation>
        <location evidence="1">Endosome membrane</location>
        <topology evidence="1">Peripheral membrane protein</topology>
    </subcellularLocation>
</comment>
<dbReference type="GO" id="GO:0042147">
    <property type="term" value="P:retrograde transport, endosome to Golgi"/>
    <property type="evidence" value="ECO:0007669"/>
    <property type="project" value="InterPro"/>
</dbReference>
<dbReference type="PROSITE" id="PS50195">
    <property type="entry name" value="PX"/>
    <property type="match status" value="1"/>
</dbReference>
<evidence type="ECO:0000313" key="12">
    <source>
        <dbReference type="Proteomes" id="UP000000707"/>
    </source>
</evidence>
<name>G3AYH4_CANTC</name>
<dbReference type="OrthoDB" id="289314at2759"/>
<dbReference type="InterPro" id="IPR044106">
    <property type="entry name" value="PX_Snx41/Atg20"/>
</dbReference>
<dbReference type="GO" id="GO:0010008">
    <property type="term" value="C:endosome membrane"/>
    <property type="evidence" value="ECO:0007669"/>
    <property type="project" value="UniProtKB-SubCell"/>
</dbReference>
<dbReference type="InterPro" id="IPR001683">
    <property type="entry name" value="PX_dom"/>
</dbReference>
<keyword evidence="7" id="KW-0472">Membrane</keyword>
<keyword evidence="4" id="KW-0967">Endosome</keyword>
<dbReference type="Gene3D" id="3.30.1520.10">
    <property type="entry name" value="Phox-like domain"/>
    <property type="match status" value="1"/>
</dbReference>
<sequence>MDHPFDIEQDNNPSLYGNSFQDDQYFNKSLSVSSTLHKLLASSTLQIEIAQTEKLINSNIIVYLIKVFDSETTDHIIVKRRYSEFKSFRDNLLKLYPTKLIPPIPEKHSLLSYVLNSINANNEVELIGFRKRFFNQFMIDLIAVRFLNSSPFLQKFLDPNYELCWNNALNESPISNLPKSLLLSNPLDPTDQNGLYLLLPKINSFHNNNLSELYKLNLDPLSHMNDSLLRLSNQINFAKFPVNEFVTIPTNIINFETYILHNLKILKNLHKYNAGHIKNFKLLLSIMINLGGNLNNFSLEIYELNTHLSNLIEKFGSIIDLNFLNFENFLFENFIPHWHETITQLYQYFNIALNLLNFYKYKILQFKILFNTKFAIFNQLTNLNTSLSVNDLNHLNELNSPSINNLVKSYQSRGSLRTKKSWFRVFGGSNATAASSLPSPALSAKANNSSSTPSTPDNPDARIKIEYLERELNKLDQLIDLMNHDLVSLTKEIDHNLGEFAKLIEKKWLEVFLNFIQSTKQLFIENLSNWQEFKDAFEC</sequence>
<evidence type="ECO:0000256" key="6">
    <source>
        <dbReference type="ARBA" id="ARBA00023121"/>
    </source>
</evidence>
<feature type="coiled-coil region" evidence="8">
    <location>
        <begin position="465"/>
        <end position="492"/>
    </location>
</feature>
<dbReference type="InterPro" id="IPR051079">
    <property type="entry name" value="Sorting_Nexin_Autophagy"/>
</dbReference>
<reference evidence="11 12" key="1">
    <citation type="journal article" date="2011" name="Proc. Natl. Acad. Sci. U.S.A.">
        <title>Comparative genomics of xylose-fermenting fungi for enhanced biofuel production.</title>
        <authorList>
            <person name="Wohlbach D.J."/>
            <person name="Kuo A."/>
            <person name="Sato T.K."/>
            <person name="Potts K.M."/>
            <person name="Salamov A.A."/>
            <person name="LaButti K.M."/>
            <person name="Sun H."/>
            <person name="Clum A."/>
            <person name="Pangilinan J.L."/>
            <person name="Lindquist E.A."/>
            <person name="Lucas S."/>
            <person name="Lapidus A."/>
            <person name="Jin M."/>
            <person name="Gunawan C."/>
            <person name="Balan V."/>
            <person name="Dale B.E."/>
            <person name="Jeffries T.W."/>
            <person name="Zinkel R."/>
            <person name="Barry K.W."/>
            <person name="Grigoriev I.V."/>
            <person name="Gasch A.P."/>
        </authorList>
    </citation>
    <scope>NUCLEOTIDE SEQUENCE [LARGE SCALE GENOMIC DNA]</scope>
    <source>
        <strain evidence="12">ATCC 10573 / BCRC 21748 / CBS 615 / JCM 9827 / NBRC 10315 / NRRL Y-1498 / VKM Y-70</strain>
    </source>
</reference>
<dbReference type="HOGENOM" id="CLU_025790_0_0_1"/>
<dbReference type="Pfam" id="PF00787">
    <property type="entry name" value="PX"/>
    <property type="match status" value="1"/>
</dbReference>
<evidence type="ECO:0000256" key="2">
    <source>
        <dbReference type="ARBA" id="ARBA00010883"/>
    </source>
</evidence>
<dbReference type="KEGG" id="cten:18245466"/>
<feature type="region of interest" description="Disordered" evidence="9">
    <location>
        <begin position="437"/>
        <end position="460"/>
    </location>
</feature>
<evidence type="ECO:0000256" key="8">
    <source>
        <dbReference type="SAM" id="Coils"/>
    </source>
</evidence>
<keyword evidence="12" id="KW-1185">Reference proteome</keyword>
<dbReference type="AlphaFoldDB" id="G3AYH4"/>
<dbReference type="GO" id="GO:0035091">
    <property type="term" value="F:phosphatidylinositol binding"/>
    <property type="evidence" value="ECO:0007669"/>
    <property type="project" value="InterPro"/>
</dbReference>
<dbReference type="PANTHER" id="PTHR46979">
    <property type="entry name" value="SORTING NEXIN-41"/>
    <property type="match status" value="1"/>
</dbReference>
<comment type="similarity">
    <text evidence="2">Belongs to the sorting nexin family.</text>
</comment>
<gene>
    <name evidence="11" type="ORF">CANTEDRAFT_101415</name>
</gene>
<protein>
    <recommendedName>
        <fullName evidence="10">PX domain-containing protein</fullName>
    </recommendedName>
</protein>
<evidence type="ECO:0000256" key="1">
    <source>
        <dbReference type="ARBA" id="ARBA00004481"/>
    </source>
</evidence>
<dbReference type="GO" id="GO:0015031">
    <property type="term" value="P:protein transport"/>
    <property type="evidence" value="ECO:0007669"/>
    <property type="project" value="UniProtKB-KW"/>
</dbReference>
<proteinExistence type="inferred from homology"/>
<evidence type="ECO:0000313" key="11">
    <source>
        <dbReference type="EMBL" id="EGV65852.1"/>
    </source>
</evidence>
<dbReference type="eggNOG" id="KOG2273">
    <property type="taxonomic scope" value="Eukaryota"/>
</dbReference>
<dbReference type="Proteomes" id="UP000000707">
    <property type="component" value="Unassembled WGS sequence"/>
</dbReference>
<organism evidence="12">
    <name type="scientific">Candida tenuis (strain ATCC 10573 / BCRC 21748 / CBS 615 / JCM 9827 / NBRC 10315 / NRRL Y-1498 / VKM Y-70)</name>
    <name type="common">Yeast</name>
    <name type="synonym">Yamadazyma tenuis</name>
    <dbReference type="NCBI Taxonomy" id="590646"/>
    <lineage>
        <taxon>Eukaryota</taxon>
        <taxon>Fungi</taxon>
        <taxon>Dikarya</taxon>
        <taxon>Ascomycota</taxon>
        <taxon>Saccharomycotina</taxon>
        <taxon>Pichiomycetes</taxon>
        <taxon>Debaryomycetaceae</taxon>
        <taxon>Yamadazyma</taxon>
    </lineage>
</organism>
<evidence type="ECO:0000256" key="9">
    <source>
        <dbReference type="SAM" id="MobiDB-lite"/>
    </source>
</evidence>
<dbReference type="CDD" id="cd06867">
    <property type="entry name" value="PX_SNX41_42"/>
    <property type="match status" value="1"/>
</dbReference>
<evidence type="ECO:0000256" key="7">
    <source>
        <dbReference type="ARBA" id="ARBA00023136"/>
    </source>
</evidence>
<dbReference type="GeneID" id="18245466"/>
<dbReference type="STRING" id="590646.G3AYH4"/>
<evidence type="ECO:0000256" key="4">
    <source>
        <dbReference type="ARBA" id="ARBA00022753"/>
    </source>
</evidence>
<keyword evidence="3" id="KW-0813">Transport</keyword>
<dbReference type="PANTHER" id="PTHR46979:SF2">
    <property type="entry name" value="SORTING NEXIN-41"/>
    <property type="match status" value="1"/>
</dbReference>
<feature type="domain" description="PX" evidence="10">
    <location>
        <begin position="41"/>
        <end position="163"/>
    </location>
</feature>
<evidence type="ECO:0000259" key="10">
    <source>
        <dbReference type="PROSITE" id="PS50195"/>
    </source>
</evidence>
<dbReference type="GO" id="GO:0005829">
    <property type="term" value="C:cytosol"/>
    <property type="evidence" value="ECO:0007669"/>
    <property type="project" value="GOC"/>
</dbReference>
<accession>G3AYH4</accession>
<dbReference type="SMART" id="SM00312">
    <property type="entry name" value="PX"/>
    <property type="match status" value="1"/>
</dbReference>